<name>A0A8I2KLU3_9GAMM</name>
<evidence type="ECO:0000313" key="2">
    <source>
        <dbReference type="EMBL" id="WOX29476.1"/>
    </source>
</evidence>
<dbReference type="InterPro" id="IPR010352">
    <property type="entry name" value="DUF945"/>
</dbReference>
<dbReference type="RefSeq" id="WP_193522105.1">
    <property type="nucleotide sequence ID" value="NZ_CBCSDF010000014.1"/>
</dbReference>
<dbReference type="EMBL" id="CP137578">
    <property type="protein sequence ID" value="WOX29476.1"/>
    <property type="molecule type" value="Genomic_DNA"/>
</dbReference>
<sequence length="307" mass="32826">MNKSTLAVAVVVLAGAGYVGANYYVNEQVKQEITKQISSFEQQSGLTVSFANSSVDLFSRGVEITDLTISQVDENIPIFTIEKLNVVGYEQDKISPYTELDLVGLKLAKEAEEFTQGMSPELVNATYHLNTSLAYDEASGASEFTFASSAEGIAKSSFNAAFGNSKALMDASLAASKIQSDTPNLEQELQVQSQMMAAMQSLELKSLAVNIDNAGSLPQLLESEIAQQGMSKADFQAIVAQQLQMMMLPAEIQTAVNDFANGMESLAISVSIPQSQSMMALGQQLSMAMAQNPATLSELIEINASGK</sequence>
<dbReference type="EMBL" id="WEIA01000009">
    <property type="protein sequence ID" value="NLR22550.1"/>
    <property type="molecule type" value="Genomic_DNA"/>
</dbReference>
<dbReference type="Proteomes" id="UP001304419">
    <property type="component" value="Chromosome 1"/>
</dbReference>
<dbReference type="Pfam" id="PF06097">
    <property type="entry name" value="DUF945"/>
    <property type="match status" value="1"/>
</dbReference>
<organism evidence="1 3">
    <name type="scientific">Pseudoalteromonas maricaloris</name>
    <dbReference type="NCBI Taxonomy" id="184924"/>
    <lineage>
        <taxon>Bacteria</taxon>
        <taxon>Pseudomonadati</taxon>
        <taxon>Pseudomonadota</taxon>
        <taxon>Gammaproteobacteria</taxon>
        <taxon>Alteromonadales</taxon>
        <taxon>Pseudoalteromonadaceae</taxon>
        <taxon>Pseudoalteromonas</taxon>
    </lineage>
</organism>
<reference evidence="2 4" key="2">
    <citation type="submission" date="2023-10" db="EMBL/GenBank/DDBJ databases">
        <title>To unveil natural product biosynthetic capacity in Pseudoalteromonas.</title>
        <authorList>
            <person name="Wang J."/>
        </authorList>
    </citation>
    <scope>NUCLEOTIDE SEQUENCE [LARGE SCALE GENOMIC DNA]</scope>
    <source>
        <strain evidence="2 4">DSM 15914</strain>
    </source>
</reference>
<proteinExistence type="predicted"/>
<keyword evidence="4" id="KW-1185">Reference proteome</keyword>
<gene>
    <name evidence="1" type="ORF">F9Y85_14815</name>
    <name evidence="2" type="ORF">R5H13_04225</name>
</gene>
<reference evidence="1" key="1">
    <citation type="submission" date="2019-10" db="EMBL/GenBank/DDBJ databases">
        <authorList>
            <person name="Paulsen S."/>
        </authorList>
    </citation>
    <scope>NUCLEOTIDE SEQUENCE</scope>
    <source>
        <strain evidence="1">LMG 19692</strain>
    </source>
</reference>
<dbReference type="Proteomes" id="UP000646877">
    <property type="component" value="Unassembled WGS sequence"/>
</dbReference>
<evidence type="ECO:0000313" key="4">
    <source>
        <dbReference type="Proteomes" id="UP001304419"/>
    </source>
</evidence>
<evidence type="ECO:0000313" key="3">
    <source>
        <dbReference type="Proteomes" id="UP000646877"/>
    </source>
</evidence>
<evidence type="ECO:0000313" key="1">
    <source>
        <dbReference type="EMBL" id="NLR22550.1"/>
    </source>
</evidence>
<accession>A0A8I2KLU3</accession>
<protein>
    <submittedName>
        <fullName evidence="1">DUF945 family protein</fullName>
    </submittedName>
</protein>
<dbReference type="AlphaFoldDB" id="A0A8I2KLU3"/>